<evidence type="ECO:0000256" key="1">
    <source>
        <dbReference type="ARBA" id="ARBA00004479"/>
    </source>
</evidence>
<gene>
    <name evidence="19" type="ORF">R3I93_020759</name>
</gene>
<evidence type="ECO:0000256" key="11">
    <source>
        <dbReference type="ARBA" id="ARBA00023170"/>
    </source>
</evidence>
<keyword evidence="11 14" id="KW-0675">Receptor</keyword>
<evidence type="ECO:0000256" key="10">
    <source>
        <dbReference type="ARBA" id="ARBA00023157"/>
    </source>
</evidence>
<evidence type="ECO:0000313" key="20">
    <source>
        <dbReference type="Proteomes" id="UP001364617"/>
    </source>
</evidence>
<dbReference type="Pfam" id="PF01839">
    <property type="entry name" value="FG-GAP"/>
    <property type="match status" value="2"/>
</dbReference>
<feature type="repeat" description="FG-GAP" evidence="13">
    <location>
        <begin position="290"/>
        <end position="350"/>
    </location>
</feature>
<dbReference type="GO" id="GO:0050900">
    <property type="term" value="P:leukocyte migration"/>
    <property type="evidence" value="ECO:0007669"/>
    <property type="project" value="TreeGrafter"/>
</dbReference>
<proteinExistence type="inferred from homology"/>
<dbReference type="Proteomes" id="UP001364617">
    <property type="component" value="Unassembled WGS sequence"/>
</dbReference>
<dbReference type="GO" id="GO:0005178">
    <property type="term" value="F:integrin binding"/>
    <property type="evidence" value="ECO:0007669"/>
    <property type="project" value="TreeGrafter"/>
</dbReference>
<dbReference type="Gene3D" id="2.130.10.130">
    <property type="entry name" value="Integrin alpha, N-terminal"/>
    <property type="match status" value="1"/>
</dbReference>
<feature type="repeat" description="FG-GAP" evidence="13">
    <location>
        <begin position="351"/>
        <end position="406"/>
    </location>
</feature>
<dbReference type="Gene3D" id="2.60.40.1460">
    <property type="entry name" value="Integrin domains. Chain A, domain 2"/>
    <property type="match status" value="1"/>
</dbReference>
<comment type="subcellular location">
    <subcellularLocation>
        <location evidence="1 14">Membrane</location>
        <topology evidence="1 14">Single-pass type I membrane protein</topology>
    </subcellularLocation>
</comment>
<keyword evidence="4 14" id="KW-0732">Signal</keyword>
<dbReference type="PRINTS" id="PR01185">
    <property type="entry name" value="INTEGRINA"/>
</dbReference>
<dbReference type="Pfam" id="PF08441">
    <property type="entry name" value="Integrin_A_Ig_1"/>
    <property type="match status" value="1"/>
</dbReference>
<dbReference type="GO" id="GO:0007229">
    <property type="term" value="P:integrin-mediated signaling pathway"/>
    <property type="evidence" value="ECO:0007669"/>
    <property type="project" value="UniProtKB-KW"/>
</dbReference>
<dbReference type="GO" id="GO:0009897">
    <property type="term" value="C:external side of plasma membrane"/>
    <property type="evidence" value="ECO:0007669"/>
    <property type="project" value="TreeGrafter"/>
</dbReference>
<accession>A0AAN9CBM1</accession>
<name>A0AAN9CBM1_9TELE</name>
<feature type="signal peptide" evidence="14">
    <location>
        <begin position="1"/>
        <end position="24"/>
    </location>
</feature>
<dbReference type="SMART" id="SM00191">
    <property type="entry name" value="Int_alpha"/>
    <property type="match status" value="5"/>
</dbReference>
<evidence type="ECO:0000256" key="9">
    <source>
        <dbReference type="ARBA" id="ARBA00023136"/>
    </source>
</evidence>
<evidence type="ECO:0000256" key="15">
    <source>
        <dbReference type="SAM" id="MobiDB-lite"/>
    </source>
</evidence>
<dbReference type="Gene3D" id="2.60.40.1530">
    <property type="entry name" value="ntegrin, alpha v. Chain A, domain 4"/>
    <property type="match status" value="1"/>
</dbReference>
<feature type="compositionally biased region" description="Basic residues" evidence="15">
    <location>
        <begin position="582"/>
        <end position="595"/>
    </location>
</feature>
<evidence type="ECO:0000256" key="12">
    <source>
        <dbReference type="ARBA" id="ARBA00023180"/>
    </source>
</evidence>
<dbReference type="SUPFAM" id="SSF69318">
    <property type="entry name" value="Integrin alpha N-terminal domain"/>
    <property type="match status" value="1"/>
</dbReference>
<dbReference type="InterPro" id="IPR000413">
    <property type="entry name" value="Integrin_alpha"/>
</dbReference>
<dbReference type="GO" id="GO:0008305">
    <property type="term" value="C:integrin complex"/>
    <property type="evidence" value="ECO:0007669"/>
    <property type="project" value="InterPro"/>
</dbReference>
<dbReference type="PROSITE" id="PS51470">
    <property type="entry name" value="FG_GAP"/>
    <property type="match status" value="5"/>
</dbReference>
<feature type="repeat" description="FG-GAP" evidence="13">
    <location>
        <begin position="29"/>
        <end position="94"/>
    </location>
</feature>
<evidence type="ECO:0000256" key="6">
    <source>
        <dbReference type="ARBA" id="ARBA00022889"/>
    </source>
</evidence>
<dbReference type="InterPro" id="IPR028994">
    <property type="entry name" value="Integrin_alpha_N"/>
</dbReference>
<dbReference type="GO" id="GO:0033627">
    <property type="term" value="P:cell adhesion mediated by integrin"/>
    <property type="evidence" value="ECO:0007669"/>
    <property type="project" value="TreeGrafter"/>
</dbReference>
<dbReference type="EMBL" id="JAYKXH010000022">
    <property type="protein sequence ID" value="KAK7128254.1"/>
    <property type="molecule type" value="Genomic_DNA"/>
</dbReference>
<dbReference type="PANTHER" id="PTHR23220">
    <property type="entry name" value="INTEGRIN ALPHA"/>
    <property type="match status" value="1"/>
</dbReference>
<dbReference type="InterPro" id="IPR018184">
    <property type="entry name" value="Integrin_alpha_C_CS"/>
</dbReference>
<evidence type="ECO:0008006" key="21">
    <source>
        <dbReference type="Google" id="ProtNLM"/>
    </source>
</evidence>
<dbReference type="Pfam" id="PF20806">
    <property type="entry name" value="Integrin_A_Ig_3"/>
    <property type="match status" value="1"/>
</dbReference>
<dbReference type="AlphaFoldDB" id="A0AAN9CBM1"/>
<feature type="domain" description="Integrin alpha second immunoglobulin-like" evidence="17">
    <location>
        <begin position="620"/>
        <end position="778"/>
    </location>
</feature>
<keyword evidence="5" id="KW-0677">Repeat</keyword>
<keyword evidence="9 14" id="KW-0472">Membrane</keyword>
<feature type="chain" id="PRO_5042662383" description="Integrin alpha-7" evidence="14">
    <location>
        <begin position="25"/>
        <end position="1094"/>
    </location>
</feature>
<feature type="transmembrane region" description="Helical" evidence="14">
    <location>
        <begin position="1020"/>
        <end position="1044"/>
    </location>
</feature>
<feature type="repeat" description="FG-GAP" evidence="13">
    <location>
        <begin position="410"/>
        <end position="469"/>
    </location>
</feature>
<comment type="similarity">
    <text evidence="2 14">Belongs to the integrin alpha chain family.</text>
</comment>
<keyword evidence="8 14" id="KW-0401">Integrin</keyword>
<dbReference type="InterPro" id="IPR013519">
    <property type="entry name" value="Int_alpha_beta-p"/>
</dbReference>
<keyword evidence="3 14" id="KW-0812">Transmembrane</keyword>
<dbReference type="FunFam" id="1.20.5.930:FF:000001">
    <property type="entry name" value="Integrin subunit alpha V"/>
    <property type="match status" value="1"/>
</dbReference>
<dbReference type="Pfam" id="PF20805">
    <property type="entry name" value="Integrin_A_Ig_2"/>
    <property type="match status" value="1"/>
</dbReference>
<evidence type="ECO:0000259" key="17">
    <source>
        <dbReference type="Pfam" id="PF20805"/>
    </source>
</evidence>
<keyword evidence="10" id="KW-1015">Disulfide bond</keyword>
<dbReference type="PROSITE" id="PS00242">
    <property type="entry name" value="INTEGRIN_ALPHA"/>
    <property type="match status" value="1"/>
</dbReference>
<keyword evidence="12" id="KW-0325">Glycoprotein</keyword>
<keyword evidence="6 14" id="KW-0130">Cell adhesion</keyword>
<dbReference type="Gene3D" id="1.20.5.930">
    <property type="entry name" value="Bicelle-embedded integrin alpha(iib) transmembrane segment"/>
    <property type="match status" value="1"/>
</dbReference>
<sequence length="1094" mass="120412">MSVGNTHPALPLLLLLSLGSRVCAFNLDTSSALIKQGEQGSFFGFSLALHQQITPEPHSWILVGAPQARGVGALQTSRPGALYRCPVTSEKCERVDIDGNVSLEQESKDNQWLGVTVKSQGIGGKVVTCAHLYELRQRVNQTFETRDPIGRCYVLSEDLTERDDLDGGEWKFCEGRAHGHEQFGFCQQGLSASFTPDKNHILFGAPGTYNWKGLLFMASPVEDALVYKTLDLSKSSFEDVSQNSYLGFSVDSAKGLLSKSELTLVAGAPRANHTGAVVLLRKDNVYRLMPEHILWGEELGSSFGYSVATADLNSDGWTDLVVGAPNFFDRKAEIGGAVYVFLNPAGHWGKARPIRLNGTYDSMFGMTVGSTGDLDRDGYEDIAVGAPFDGDGKVFIYRGSSSGIDTKPSQVLDGRNAGVKRLGYSISGGLDVDGNFYPDLAVGSLSDQVVLYRSRPVVHVIREISIEPQYIDLTQQNCQGQDGVCVDVKACYSYTAYPDSYSPHLTLAVHFEADVERRKLSLPHRVQFLDRSLSEPEFVHSVEVELPGQNRPDCQTVTLVVQENILDKLRPVSLAITHTIRRSRHHPHTGHKHHNQLSPVLSPSPSNTLYPEVNFVREGCGEDKICQSNLQLVYQFATKAPISNAFTPLPRDGSGVPVFALSDQRSVVLEVTVTNTPSNPETPQEDGDDAHAAQLMVSLPNTLSYSGLVAQQVLCEVNQNGSQALCELGNPLKRDATVKFYLVLSTSAITIETTSLSVHLALSTISEQPALAPVTAYARVVIELPLVLSGLSRPHQMFFSGAVMGESAMTSLEDIGSAVEYEFIVSNAGQPLQTFGSASLNIMWPYELINKKWLMYPRSLRVDGHPHTLCEPQSALDPLRLDTHQSPQAEHIKSSRKVRSHLETEVDVAPANPVDKTTPAVSASERRKSLTLDCLLGSARCLLFRCPLDTFSDSIRIRIRAHLWNSTFIEEFSSVSAVELLVRANITIKSDIRHLVLKDAATQVSVMIYPEHGLADQHSIPWWIILIAVLAGVIVLALLVCVLWKCGFFHRVRHEDQVPQYQAVKILRQETPFLDKTFILHKKQWATHWSDGTI</sequence>
<protein>
    <recommendedName>
        <fullName evidence="21">Integrin alpha-7</fullName>
    </recommendedName>
</protein>
<evidence type="ECO:0000256" key="7">
    <source>
        <dbReference type="ARBA" id="ARBA00022989"/>
    </source>
</evidence>
<dbReference type="InterPro" id="IPR032695">
    <property type="entry name" value="Integrin_dom_sf"/>
</dbReference>
<evidence type="ECO:0000256" key="8">
    <source>
        <dbReference type="ARBA" id="ARBA00023037"/>
    </source>
</evidence>
<dbReference type="InterPro" id="IPR048285">
    <property type="entry name" value="Integrin_alpha_Ig-like_2"/>
</dbReference>
<evidence type="ECO:0000256" key="3">
    <source>
        <dbReference type="ARBA" id="ARBA00022692"/>
    </source>
</evidence>
<reference evidence="19 20" key="1">
    <citation type="submission" date="2024-02" db="EMBL/GenBank/DDBJ databases">
        <title>Chromosome-level genome assembly of the Eurasian Minnow (Phoxinus phoxinus).</title>
        <authorList>
            <person name="Oriowo T.O."/>
            <person name="Martin S."/>
            <person name="Stange M."/>
            <person name="Chrysostomakis Y."/>
            <person name="Brown T."/>
            <person name="Winkler S."/>
            <person name="Kukowka S."/>
            <person name="Myers E.W."/>
            <person name="Bohne A."/>
        </authorList>
    </citation>
    <scope>NUCLEOTIDE SEQUENCE [LARGE SCALE GENOMIC DNA]</scope>
    <source>
        <strain evidence="19">ZFMK-TIS-60720</strain>
        <tissue evidence="19">Whole Organism</tissue>
    </source>
</reference>
<dbReference type="PANTHER" id="PTHR23220:SF90">
    <property type="entry name" value="INTEGRIN ALPHA-7"/>
    <property type="match status" value="1"/>
</dbReference>
<evidence type="ECO:0000259" key="16">
    <source>
        <dbReference type="Pfam" id="PF08441"/>
    </source>
</evidence>
<comment type="caution">
    <text evidence="19">The sequence shown here is derived from an EMBL/GenBank/DDBJ whole genome shotgun (WGS) entry which is preliminary data.</text>
</comment>
<dbReference type="GO" id="GO:0098609">
    <property type="term" value="P:cell-cell adhesion"/>
    <property type="evidence" value="ECO:0007669"/>
    <property type="project" value="TreeGrafter"/>
</dbReference>
<evidence type="ECO:0000256" key="4">
    <source>
        <dbReference type="ARBA" id="ARBA00022729"/>
    </source>
</evidence>
<dbReference type="InterPro" id="IPR013517">
    <property type="entry name" value="FG-GAP"/>
</dbReference>
<feature type="domain" description="Integrin alpha third immunoglobulin-like" evidence="18">
    <location>
        <begin position="787"/>
        <end position="1011"/>
    </location>
</feature>
<evidence type="ECO:0000256" key="5">
    <source>
        <dbReference type="ARBA" id="ARBA00022737"/>
    </source>
</evidence>
<feature type="region of interest" description="Disordered" evidence="15">
    <location>
        <begin position="582"/>
        <end position="604"/>
    </location>
</feature>
<evidence type="ECO:0000256" key="13">
    <source>
        <dbReference type="PROSITE-ProRule" id="PRU00803"/>
    </source>
</evidence>
<dbReference type="InterPro" id="IPR013649">
    <property type="entry name" value="Integrin_alpha_Ig-like_1"/>
</dbReference>
<evidence type="ECO:0000256" key="2">
    <source>
        <dbReference type="ARBA" id="ARBA00008054"/>
    </source>
</evidence>
<evidence type="ECO:0000313" key="19">
    <source>
        <dbReference type="EMBL" id="KAK7128254.1"/>
    </source>
</evidence>
<evidence type="ECO:0000259" key="18">
    <source>
        <dbReference type="Pfam" id="PF20806"/>
    </source>
</evidence>
<dbReference type="InterPro" id="IPR048286">
    <property type="entry name" value="Integrin_alpha_Ig-like_3"/>
</dbReference>
<dbReference type="GO" id="GO:0007160">
    <property type="term" value="P:cell-matrix adhesion"/>
    <property type="evidence" value="ECO:0007669"/>
    <property type="project" value="TreeGrafter"/>
</dbReference>
<organism evidence="19 20">
    <name type="scientific">Phoxinus phoxinus</name>
    <name type="common">Eurasian minnow</name>
    <dbReference type="NCBI Taxonomy" id="58324"/>
    <lineage>
        <taxon>Eukaryota</taxon>
        <taxon>Metazoa</taxon>
        <taxon>Chordata</taxon>
        <taxon>Craniata</taxon>
        <taxon>Vertebrata</taxon>
        <taxon>Euteleostomi</taxon>
        <taxon>Actinopterygii</taxon>
        <taxon>Neopterygii</taxon>
        <taxon>Teleostei</taxon>
        <taxon>Ostariophysi</taxon>
        <taxon>Cypriniformes</taxon>
        <taxon>Leuciscidae</taxon>
        <taxon>Phoxininae</taxon>
        <taxon>Phoxinus</taxon>
    </lineage>
</organism>
<evidence type="ECO:0000256" key="14">
    <source>
        <dbReference type="RuleBase" id="RU003762"/>
    </source>
</evidence>
<dbReference type="Gene3D" id="2.60.40.1510">
    <property type="entry name" value="ntegrin, alpha v. Chain A, domain 3"/>
    <property type="match status" value="1"/>
</dbReference>
<feature type="repeat" description="FG-GAP" evidence="13">
    <location>
        <begin position="174"/>
        <end position="227"/>
    </location>
</feature>
<keyword evidence="7 14" id="KW-1133">Transmembrane helix</keyword>
<keyword evidence="20" id="KW-1185">Reference proteome</keyword>
<dbReference type="SUPFAM" id="SSF69179">
    <property type="entry name" value="Integrin domains"/>
    <property type="match status" value="3"/>
</dbReference>
<feature type="domain" description="Integrin alpha first immunoglubulin-like" evidence="16">
    <location>
        <begin position="454"/>
        <end position="617"/>
    </location>
</feature>